<comment type="caution">
    <text evidence="1">The sequence shown here is derived from an EMBL/GenBank/DDBJ whole genome shotgun (WGS) entry which is preliminary data.</text>
</comment>
<dbReference type="SUPFAM" id="SSF53756">
    <property type="entry name" value="UDP-Glycosyltransferase/glycogen phosphorylase"/>
    <property type="match status" value="1"/>
</dbReference>
<feature type="non-terminal residue" evidence="1">
    <location>
        <position position="1"/>
    </location>
</feature>
<proteinExistence type="predicted"/>
<gene>
    <name evidence="1" type="ORF">S12H4_37349</name>
</gene>
<dbReference type="AlphaFoldDB" id="X1SZV7"/>
<evidence type="ECO:0008006" key="2">
    <source>
        <dbReference type="Google" id="ProtNLM"/>
    </source>
</evidence>
<dbReference type="Gene3D" id="3.40.50.2000">
    <property type="entry name" value="Glycogen Phosphorylase B"/>
    <property type="match status" value="1"/>
</dbReference>
<evidence type="ECO:0000313" key="1">
    <source>
        <dbReference type="EMBL" id="GAI98592.1"/>
    </source>
</evidence>
<reference evidence="1" key="1">
    <citation type="journal article" date="2014" name="Front. Microbiol.">
        <title>High frequency of phylogenetically diverse reductive dehalogenase-homologous genes in deep subseafloor sedimentary metagenomes.</title>
        <authorList>
            <person name="Kawai M."/>
            <person name="Futagami T."/>
            <person name="Toyoda A."/>
            <person name="Takaki Y."/>
            <person name="Nishi S."/>
            <person name="Hori S."/>
            <person name="Arai W."/>
            <person name="Tsubouchi T."/>
            <person name="Morono Y."/>
            <person name="Uchiyama I."/>
            <person name="Ito T."/>
            <person name="Fujiyama A."/>
            <person name="Inagaki F."/>
            <person name="Takami H."/>
        </authorList>
    </citation>
    <scope>NUCLEOTIDE SEQUENCE</scope>
    <source>
        <strain evidence="1">Expedition CK06-06</strain>
    </source>
</reference>
<name>X1SZV7_9ZZZZ</name>
<protein>
    <recommendedName>
        <fullName evidence="2">Glycosyl transferase family 1 domain-containing protein</fullName>
    </recommendedName>
</protein>
<accession>X1SZV7</accession>
<sequence length="52" mass="6151">ATALIRLRDDAELRKSLGSNARRIVEEHFDRKVCEKELLDYYDRIGIKRCNT</sequence>
<organism evidence="1">
    <name type="scientific">marine sediment metagenome</name>
    <dbReference type="NCBI Taxonomy" id="412755"/>
    <lineage>
        <taxon>unclassified sequences</taxon>
        <taxon>metagenomes</taxon>
        <taxon>ecological metagenomes</taxon>
    </lineage>
</organism>
<dbReference type="EMBL" id="BARW01022362">
    <property type="protein sequence ID" value="GAI98592.1"/>
    <property type="molecule type" value="Genomic_DNA"/>
</dbReference>